<dbReference type="GeneID" id="14912964"/>
<protein>
    <submittedName>
        <fullName evidence="1">Uncharacterized protein</fullName>
    </submittedName>
</protein>
<keyword evidence="2" id="KW-1185">Reference proteome</keyword>
<dbReference type="RefSeq" id="XP_004334470.1">
    <property type="nucleotide sequence ID" value="XM_004334422.1"/>
</dbReference>
<dbReference type="EMBL" id="KB008115">
    <property type="protein sequence ID" value="ELR12457.1"/>
    <property type="molecule type" value="Genomic_DNA"/>
</dbReference>
<dbReference type="AlphaFoldDB" id="L8GHJ1"/>
<evidence type="ECO:0000313" key="1">
    <source>
        <dbReference type="EMBL" id="ELR12457.1"/>
    </source>
</evidence>
<dbReference type="VEuPathDB" id="AmoebaDB:ACA1_168590"/>
<organism evidence="1 2">
    <name type="scientific">Acanthamoeba castellanii (strain ATCC 30010 / Neff)</name>
    <dbReference type="NCBI Taxonomy" id="1257118"/>
    <lineage>
        <taxon>Eukaryota</taxon>
        <taxon>Amoebozoa</taxon>
        <taxon>Discosea</taxon>
        <taxon>Longamoebia</taxon>
        <taxon>Centramoebida</taxon>
        <taxon>Acanthamoebidae</taxon>
        <taxon>Acanthamoeba</taxon>
    </lineage>
</organism>
<proteinExistence type="predicted"/>
<dbReference type="KEGG" id="acan:ACA1_168590"/>
<evidence type="ECO:0000313" key="2">
    <source>
        <dbReference type="Proteomes" id="UP000011083"/>
    </source>
</evidence>
<gene>
    <name evidence="1" type="ORF">ACA1_168590</name>
</gene>
<name>L8GHJ1_ACACF</name>
<reference evidence="1 2" key="1">
    <citation type="journal article" date="2013" name="Genome Biol.">
        <title>Genome of Acanthamoeba castellanii highlights extensive lateral gene transfer and early evolution of tyrosine kinase signaling.</title>
        <authorList>
            <person name="Clarke M."/>
            <person name="Lohan A.J."/>
            <person name="Liu B."/>
            <person name="Lagkouvardos I."/>
            <person name="Roy S."/>
            <person name="Zafar N."/>
            <person name="Bertelli C."/>
            <person name="Schilde C."/>
            <person name="Kianianmomeni A."/>
            <person name="Burglin T.R."/>
            <person name="Frech C."/>
            <person name="Turcotte B."/>
            <person name="Kopec K.O."/>
            <person name="Synnott J.M."/>
            <person name="Choo C."/>
            <person name="Paponov I."/>
            <person name="Finkler A."/>
            <person name="Soon Heng Tan C."/>
            <person name="Hutchins A.P."/>
            <person name="Weinmeier T."/>
            <person name="Rattei T."/>
            <person name="Chu J.S."/>
            <person name="Gimenez G."/>
            <person name="Irimia M."/>
            <person name="Rigden D.J."/>
            <person name="Fitzpatrick D.A."/>
            <person name="Lorenzo-Morales J."/>
            <person name="Bateman A."/>
            <person name="Chiu C.H."/>
            <person name="Tang P."/>
            <person name="Hegemann P."/>
            <person name="Fromm H."/>
            <person name="Raoult D."/>
            <person name="Greub G."/>
            <person name="Miranda-Saavedra D."/>
            <person name="Chen N."/>
            <person name="Nash P."/>
            <person name="Ginger M.L."/>
            <person name="Horn M."/>
            <person name="Schaap P."/>
            <person name="Caler L."/>
            <person name="Loftus B."/>
        </authorList>
    </citation>
    <scope>NUCLEOTIDE SEQUENCE [LARGE SCALE GENOMIC DNA]</scope>
    <source>
        <strain evidence="1 2">Neff</strain>
    </source>
</reference>
<dbReference type="Proteomes" id="UP000011083">
    <property type="component" value="Unassembled WGS sequence"/>
</dbReference>
<accession>L8GHJ1</accession>
<sequence>MNPKLVNIVLCDISIDASTCHWDQHRLNQMMGYTNLNQCDCFAAILTTNVLEMAALLNLLADKNSPWQLLHLISGSIPNICSKSAGGVQHNELLLVQDIAKIPKLMAYKKPSLIKRWNPKWVHIAPQVHQLSHVFYQLVLTAYASSTKP</sequence>